<dbReference type="Proteomes" id="UP000006672">
    <property type="component" value="Unassembled WGS sequence"/>
</dbReference>
<dbReference type="RefSeq" id="XP_042931035.1">
    <property type="nucleotide sequence ID" value="XM_043075101.1"/>
</dbReference>
<accession>A0A0J9XRX4</accession>
<evidence type="ECO:0000313" key="5">
    <source>
        <dbReference type="WormBase" id="Bm9499"/>
    </source>
</evidence>
<proteinExistence type="predicted"/>
<evidence type="ECO:0000313" key="1">
    <source>
        <dbReference type="EMBL" id="CDP94082.1"/>
    </source>
</evidence>
<reference evidence="4" key="4">
    <citation type="submission" date="2019-12" db="UniProtKB">
        <authorList>
            <consortium name="WormBaseParasite"/>
        </authorList>
    </citation>
    <scope>IDENTIFICATION</scope>
</reference>
<reference evidence="2" key="3">
    <citation type="submission" date="2019-04" db="EMBL/GenBank/DDBJ databases">
        <authorList>
            <person name="Howe K."/>
            <person name="Paulini M."/>
            <person name="Williams G."/>
        </authorList>
    </citation>
    <scope>NUCLEOTIDE SEQUENCE [LARGE SCALE GENOMIC DNA]</scope>
    <source>
        <strain evidence="2">FR3</strain>
    </source>
</reference>
<evidence type="ECO:0000313" key="3">
    <source>
        <dbReference type="Proteomes" id="UP000006672"/>
    </source>
</evidence>
<dbReference type="GeneID" id="66060432"/>
<evidence type="ECO:0000313" key="4">
    <source>
        <dbReference type="WBParaSite" id="Bm9499.1"/>
    </source>
</evidence>
<sequence>MTVRIKVENGFERITVDNNMYARQYRNTQHPVSGSIAVDGAAGEKNWSTGALRCTEARLTNQYCTSAAQRERRECRDASDARVEMRESC</sequence>
<dbReference type="CTD" id="66060432"/>
<dbReference type="WBParaSite" id="Bm9499.1">
    <property type="protein sequence ID" value="Bm9499.1"/>
    <property type="gene ID" value="WBGene00229760"/>
</dbReference>
<name>A0A0J9XRX4_BRUMA</name>
<dbReference type="EMBL" id="CAAKNF010000196">
    <property type="protein sequence ID" value="VIO88658.1"/>
    <property type="molecule type" value="Genomic_DNA"/>
</dbReference>
<dbReference type="WormBase" id="Bm9499">
    <property type="protein sequence ID" value="BM18199"/>
    <property type="gene ID" value="WBGene00229760"/>
</dbReference>
<dbReference type="EMBL" id="LN856924">
    <property type="protein sequence ID" value="CDP94082.1"/>
    <property type="molecule type" value="Genomic_DNA"/>
</dbReference>
<protein>
    <submittedName>
        <fullName evidence="1 4">Bm9499</fullName>
    </submittedName>
</protein>
<organism evidence="1">
    <name type="scientific">Brugia malayi</name>
    <name type="common">Filarial nematode worm</name>
    <dbReference type="NCBI Taxonomy" id="6279"/>
    <lineage>
        <taxon>Eukaryota</taxon>
        <taxon>Metazoa</taxon>
        <taxon>Ecdysozoa</taxon>
        <taxon>Nematoda</taxon>
        <taxon>Chromadorea</taxon>
        <taxon>Rhabditida</taxon>
        <taxon>Spirurina</taxon>
        <taxon>Spiruromorpha</taxon>
        <taxon>Filarioidea</taxon>
        <taxon>Onchocercidae</taxon>
        <taxon>Brugia</taxon>
    </lineage>
</organism>
<evidence type="ECO:0000313" key="2">
    <source>
        <dbReference type="EMBL" id="VIO88658.1"/>
    </source>
</evidence>
<gene>
    <name evidence="1 4 5" type="ORF">Bm9499</name>
    <name evidence="2" type="ORF">BM_BM9499</name>
    <name evidence="1" type="ORF">BM_Bm9499</name>
</gene>
<accession>A0A4E9EWM2</accession>
<keyword evidence="3" id="KW-1185">Reference proteome</keyword>
<dbReference type="AlphaFoldDB" id="A0A0J9XRX4"/>
<reference evidence="1" key="2">
    <citation type="submission" date="2012-12" db="EMBL/GenBank/DDBJ databases">
        <authorList>
            <person name="Gao Y.W."/>
            <person name="Fan S.T."/>
            <person name="Sun H.T."/>
            <person name="Wang Z."/>
            <person name="Gao X.L."/>
            <person name="Li Y.G."/>
            <person name="Wang T.C."/>
            <person name="Zhang K."/>
            <person name="Xu W.W."/>
            <person name="Yu Z.J."/>
            <person name="Xia X.Z."/>
        </authorList>
    </citation>
    <scope>NUCLEOTIDE SEQUENCE</scope>
    <source>
        <strain evidence="1">FR3</strain>
    </source>
</reference>
<reference evidence="1 3" key="1">
    <citation type="journal article" date="2007" name="Science">
        <title>Draft genome of the filarial nematode parasite Brugia malayi.</title>
        <authorList>
            <person name="Ghedin E."/>
            <person name="Wang S."/>
            <person name="Spiro D."/>
            <person name="Caler E."/>
            <person name="Zhao Q."/>
            <person name="Crabtree J."/>
            <person name="Allen J.E."/>
            <person name="Delcher A.L."/>
            <person name="Guiliano D.B."/>
            <person name="Miranda-Saavedra D."/>
            <person name="Angiuoli S.V."/>
            <person name="Creasy T."/>
            <person name="Amedeo P."/>
            <person name="Haas B."/>
            <person name="El-Sayed N.M."/>
            <person name="Wortman J.R."/>
            <person name="Feldblyum T."/>
            <person name="Tallon L."/>
            <person name="Schatz M."/>
            <person name="Shumway M."/>
            <person name="Koo H."/>
            <person name="Salzberg S.L."/>
            <person name="Schobel S."/>
            <person name="Pertea M."/>
            <person name="Pop M."/>
            <person name="White O."/>
            <person name="Barton G.J."/>
            <person name="Carlow C.K."/>
            <person name="Crawford M.J."/>
            <person name="Daub J."/>
            <person name="Dimmic M.W."/>
            <person name="Estes C.F."/>
            <person name="Foster J.M."/>
            <person name="Ganatra M."/>
            <person name="Gregory W.F."/>
            <person name="Johnson N.M."/>
            <person name="Jin J."/>
            <person name="Komuniecki R."/>
            <person name="Korf I."/>
            <person name="Kumar S."/>
            <person name="Laney S."/>
            <person name="Li B.W."/>
            <person name="Li W."/>
            <person name="Lindblom T.H."/>
            <person name="Lustigman S."/>
            <person name="Ma D."/>
            <person name="Maina C.V."/>
            <person name="Martin D.M."/>
            <person name="McCarter J.P."/>
            <person name="McReynolds L."/>
            <person name="Mitreva M."/>
            <person name="Nutman T.B."/>
            <person name="Parkinson J."/>
            <person name="Peregrin-Alvarez J.M."/>
            <person name="Poole C."/>
            <person name="Ren Q."/>
            <person name="Saunders L."/>
            <person name="Sluder A.E."/>
            <person name="Smith K."/>
            <person name="Stanke M."/>
            <person name="Unnasch T.R."/>
            <person name="Ware J."/>
            <person name="Wei A.D."/>
            <person name="Weil G."/>
            <person name="Williams D.J."/>
            <person name="Zhang Y."/>
            <person name="Williams S.A."/>
            <person name="Fraser-Liggett C."/>
            <person name="Slatko B."/>
            <person name="Blaxter M.L."/>
            <person name="Scott A.L."/>
        </authorList>
    </citation>
    <scope>NUCLEOTIDE SEQUENCE</scope>
    <source>
        <strain evidence="1 3">FR3</strain>
    </source>
</reference>
<dbReference type="KEGG" id="bmy:BM_BM9499"/>